<dbReference type="EMBL" id="CYZI01000012">
    <property type="protein sequence ID" value="CUO57854.1"/>
    <property type="molecule type" value="Genomic_DNA"/>
</dbReference>
<proteinExistence type="predicted"/>
<accession>A0A174G5T7</accession>
<evidence type="ECO:0000313" key="3">
    <source>
        <dbReference type="Proteomes" id="UP000095333"/>
    </source>
</evidence>
<dbReference type="AlphaFoldDB" id="A0A174G5T7"/>
<protein>
    <submittedName>
        <fullName evidence="1">Uncharacterized protein</fullName>
    </submittedName>
</protein>
<reference evidence="1 3" key="1">
    <citation type="submission" date="2015-09" db="EMBL/GenBank/DDBJ databases">
        <authorList>
            <consortium name="Pathogen Informatics"/>
        </authorList>
    </citation>
    <scope>NUCLEOTIDE SEQUENCE [LARGE SCALE GENOMIC DNA]</scope>
    <source>
        <strain evidence="1 3">2789STDY5834842</strain>
    </source>
</reference>
<sequence length="33" mass="3854">MVASRKLVEIANLFPVCKFKDKDHLKITKVHML</sequence>
<dbReference type="Proteomes" id="UP000095333">
    <property type="component" value="Unassembled WGS sequence"/>
</dbReference>
<gene>
    <name evidence="1" type="ORF">ERS852457_02294</name>
    <name evidence="2" type="ORF">VIC01_00589</name>
</gene>
<evidence type="ECO:0000313" key="4">
    <source>
        <dbReference type="Proteomes" id="UP000326091"/>
    </source>
</evidence>
<name>A0A174G5T7_PHOVU</name>
<evidence type="ECO:0000313" key="1">
    <source>
        <dbReference type="EMBL" id="CUO57854.1"/>
    </source>
</evidence>
<reference evidence="2 4" key="2">
    <citation type="submission" date="2019-09" db="EMBL/GenBank/DDBJ databases">
        <title>Commensal-derived Metabolites Govern Vibrio cholerae Pathogenesis in Host.</title>
        <authorList>
            <person name="Yoon S.S."/>
            <person name="Yoon M.Y."/>
        </authorList>
    </citation>
    <scope>NUCLEOTIDE SEQUENCE [LARGE SCALE GENOMIC DNA]</scope>
    <source>
        <strain evidence="2 4">VIC01</strain>
    </source>
</reference>
<dbReference type="Proteomes" id="UP000326091">
    <property type="component" value="Chromosome"/>
</dbReference>
<evidence type="ECO:0000313" key="2">
    <source>
        <dbReference type="EMBL" id="QEW35121.1"/>
    </source>
</evidence>
<organism evidence="1 3">
    <name type="scientific">Phocaeicola vulgatus</name>
    <name type="common">Bacteroides vulgatus</name>
    <dbReference type="NCBI Taxonomy" id="821"/>
    <lineage>
        <taxon>Bacteria</taxon>
        <taxon>Pseudomonadati</taxon>
        <taxon>Bacteroidota</taxon>
        <taxon>Bacteroidia</taxon>
        <taxon>Bacteroidales</taxon>
        <taxon>Bacteroidaceae</taxon>
        <taxon>Phocaeicola</taxon>
    </lineage>
</organism>
<dbReference type="EMBL" id="CP043529">
    <property type="protein sequence ID" value="QEW35121.1"/>
    <property type="molecule type" value="Genomic_DNA"/>
</dbReference>